<evidence type="ECO:0000259" key="7">
    <source>
        <dbReference type="Pfam" id="PF09335"/>
    </source>
</evidence>
<evidence type="ECO:0000256" key="6">
    <source>
        <dbReference type="SAM" id="Phobius"/>
    </source>
</evidence>
<organism evidence="8 9">
    <name type="scientific">Rhodovarius crocodyli</name>
    <dbReference type="NCBI Taxonomy" id="1979269"/>
    <lineage>
        <taxon>Bacteria</taxon>
        <taxon>Pseudomonadati</taxon>
        <taxon>Pseudomonadota</taxon>
        <taxon>Alphaproteobacteria</taxon>
        <taxon>Acetobacterales</taxon>
        <taxon>Roseomonadaceae</taxon>
        <taxon>Rhodovarius</taxon>
    </lineage>
</organism>
<evidence type="ECO:0000256" key="4">
    <source>
        <dbReference type="ARBA" id="ARBA00022989"/>
    </source>
</evidence>
<evidence type="ECO:0000256" key="1">
    <source>
        <dbReference type="ARBA" id="ARBA00004651"/>
    </source>
</evidence>
<dbReference type="InterPro" id="IPR051311">
    <property type="entry name" value="DedA_domain"/>
</dbReference>
<evidence type="ECO:0000313" key="8">
    <source>
        <dbReference type="EMBL" id="RVT99288.1"/>
    </source>
</evidence>
<feature type="transmembrane region" description="Helical" evidence="6">
    <location>
        <begin position="156"/>
        <end position="178"/>
    </location>
</feature>
<proteinExistence type="predicted"/>
<dbReference type="GO" id="GO:0005886">
    <property type="term" value="C:plasma membrane"/>
    <property type="evidence" value="ECO:0007669"/>
    <property type="project" value="UniProtKB-SubCell"/>
</dbReference>
<name>A0A437MNR6_9PROT</name>
<feature type="transmembrane region" description="Helical" evidence="6">
    <location>
        <begin position="33"/>
        <end position="53"/>
    </location>
</feature>
<accession>A0A437MNR6</accession>
<dbReference type="Proteomes" id="UP000282957">
    <property type="component" value="Unassembled WGS sequence"/>
</dbReference>
<dbReference type="PANTHER" id="PTHR42709:SF6">
    <property type="entry name" value="UNDECAPRENYL PHOSPHATE TRANSPORTER A"/>
    <property type="match status" value="1"/>
</dbReference>
<keyword evidence="5 6" id="KW-0472">Membrane</keyword>
<feature type="transmembrane region" description="Helical" evidence="6">
    <location>
        <begin position="190"/>
        <end position="210"/>
    </location>
</feature>
<dbReference type="Pfam" id="PF09335">
    <property type="entry name" value="VTT_dom"/>
    <property type="match status" value="1"/>
</dbReference>
<keyword evidence="9" id="KW-1185">Reference proteome</keyword>
<sequence length="221" mass="23736">MAGAGLDLSPATPPRRGCVSMLDTLLRAASMEAVFLAALIEKFIPILPSYLLYPMIGIGAEDGWALAMRCLVATAGSMGGAVAWYWLGAWVGERRTQALVERHGRWLLLSPALYGRLMADYRRKPAGLTFIGQLIPTVRIFQALPAGVLRLPQMPFLMATALGSLCWIALLAGSGHFLHRLGWEAGEAGLTVLGTMVVLEVGAALVTRAVRRRSRLASQPG</sequence>
<keyword evidence="4 6" id="KW-1133">Transmembrane helix</keyword>
<evidence type="ECO:0000313" key="9">
    <source>
        <dbReference type="Proteomes" id="UP000282957"/>
    </source>
</evidence>
<dbReference type="PANTHER" id="PTHR42709">
    <property type="entry name" value="ALKALINE PHOSPHATASE LIKE PROTEIN"/>
    <property type="match status" value="1"/>
</dbReference>
<comment type="subcellular location">
    <subcellularLocation>
        <location evidence="1">Cell membrane</location>
        <topology evidence="1">Multi-pass membrane protein</topology>
    </subcellularLocation>
</comment>
<dbReference type="InterPro" id="IPR032816">
    <property type="entry name" value="VTT_dom"/>
</dbReference>
<dbReference type="AlphaFoldDB" id="A0A437MNR6"/>
<keyword evidence="3 6" id="KW-0812">Transmembrane</keyword>
<dbReference type="OrthoDB" id="9813426at2"/>
<feature type="transmembrane region" description="Helical" evidence="6">
    <location>
        <begin position="65"/>
        <end position="87"/>
    </location>
</feature>
<keyword evidence="2" id="KW-1003">Cell membrane</keyword>
<protein>
    <submittedName>
        <fullName evidence="8">DedA family protein</fullName>
    </submittedName>
</protein>
<evidence type="ECO:0000256" key="3">
    <source>
        <dbReference type="ARBA" id="ARBA00022692"/>
    </source>
</evidence>
<evidence type="ECO:0000256" key="2">
    <source>
        <dbReference type="ARBA" id="ARBA00022475"/>
    </source>
</evidence>
<reference evidence="8 9" key="1">
    <citation type="submission" date="2019-01" db="EMBL/GenBank/DDBJ databases">
        <authorList>
            <person name="Chen W.-M."/>
        </authorList>
    </citation>
    <scope>NUCLEOTIDE SEQUENCE [LARGE SCALE GENOMIC DNA]</scope>
    <source>
        <strain evidence="8 9">CCP-6</strain>
    </source>
</reference>
<feature type="domain" description="VTT" evidence="7">
    <location>
        <begin position="68"/>
        <end position="176"/>
    </location>
</feature>
<evidence type="ECO:0000256" key="5">
    <source>
        <dbReference type="ARBA" id="ARBA00023136"/>
    </source>
</evidence>
<gene>
    <name evidence="8" type="ORF">EOD42_04110</name>
</gene>
<dbReference type="EMBL" id="SACL01000001">
    <property type="protein sequence ID" value="RVT99288.1"/>
    <property type="molecule type" value="Genomic_DNA"/>
</dbReference>
<comment type="caution">
    <text evidence="8">The sequence shown here is derived from an EMBL/GenBank/DDBJ whole genome shotgun (WGS) entry which is preliminary data.</text>
</comment>